<feature type="domain" description="Starch synthase catalytic" evidence="5">
    <location>
        <begin position="2"/>
        <end position="239"/>
    </location>
</feature>
<protein>
    <recommendedName>
        <fullName evidence="2">starch synthase</fullName>
        <ecNumber evidence="2">2.4.1.21</ecNumber>
    </recommendedName>
</protein>
<keyword evidence="3" id="KW-0328">Glycosyltransferase</keyword>
<comment type="catalytic activity">
    <reaction evidence="1">
        <text>[(1-&gt;4)-alpha-D-glucosyl](n) + ADP-alpha-D-glucose = [(1-&gt;4)-alpha-D-glucosyl](n+1) + ADP + H(+)</text>
        <dbReference type="Rhea" id="RHEA:18189"/>
        <dbReference type="Rhea" id="RHEA-COMP:9584"/>
        <dbReference type="Rhea" id="RHEA-COMP:9587"/>
        <dbReference type="ChEBI" id="CHEBI:15378"/>
        <dbReference type="ChEBI" id="CHEBI:15444"/>
        <dbReference type="ChEBI" id="CHEBI:57498"/>
        <dbReference type="ChEBI" id="CHEBI:456216"/>
        <dbReference type="EC" id="2.4.1.21"/>
    </reaction>
</comment>
<organism evidence="6">
    <name type="scientific">candidate division WOR-3 bacterium</name>
    <dbReference type="NCBI Taxonomy" id="2052148"/>
    <lineage>
        <taxon>Bacteria</taxon>
        <taxon>Bacteria division WOR-3</taxon>
    </lineage>
</organism>
<sequence>MKVLFVSSEVDPLAKTGGLADVASSLPRALKKLGVDVRIIMPYYNKFVEGKGFEFEKANVRFSVNLGGIPREGEYFKTELVPGLPVYLLRNDDFFDRDNLYGTPEGDYPDNHLRFAFLDYGVFEFIKRSGFIPDVIHINDWQTGLIPLLRLKKYHGINSKILLTIHNLAYQGVFPKEILQEIGLNMDVFHIDGVEFYGKVNFLKTGIVYSDAINTVSPTYAKEIQTEEYGHGLEGILRKRRGRLYGILNGLDYEVWNPSTDKYI</sequence>
<dbReference type="AlphaFoldDB" id="A0A7V5LTQ5"/>
<proteinExistence type="predicted"/>
<dbReference type="EC" id="2.4.1.21" evidence="2"/>
<dbReference type="InterPro" id="IPR013534">
    <property type="entry name" value="Starch_synth_cat_dom"/>
</dbReference>
<name>A0A7V5LTQ5_UNCW3</name>
<evidence type="ECO:0000256" key="4">
    <source>
        <dbReference type="ARBA" id="ARBA00022679"/>
    </source>
</evidence>
<accession>A0A7V5LTQ5</accession>
<dbReference type="SUPFAM" id="SSF53756">
    <property type="entry name" value="UDP-Glycosyltransferase/glycogen phosphorylase"/>
    <property type="match status" value="1"/>
</dbReference>
<dbReference type="Gene3D" id="3.40.50.2000">
    <property type="entry name" value="Glycogen Phosphorylase B"/>
    <property type="match status" value="1"/>
</dbReference>
<dbReference type="Pfam" id="PF08323">
    <property type="entry name" value="Glyco_transf_5"/>
    <property type="match status" value="1"/>
</dbReference>
<dbReference type="EMBL" id="DRTX01000059">
    <property type="protein sequence ID" value="HHF52919.1"/>
    <property type="molecule type" value="Genomic_DNA"/>
</dbReference>
<dbReference type="PANTHER" id="PTHR45825">
    <property type="entry name" value="GRANULE-BOUND STARCH SYNTHASE 1, CHLOROPLASTIC/AMYLOPLASTIC"/>
    <property type="match status" value="1"/>
</dbReference>
<evidence type="ECO:0000256" key="2">
    <source>
        <dbReference type="ARBA" id="ARBA00012588"/>
    </source>
</evidence>
<evidence type="ECO:0000313" key="6">
    <source>
        <dbReference type="EMBL" id="HHF52919.1"/>
    </source>
</evidence>
<dbReference type="PANTHER" id="PTHR45825:SF11">
    <property type="entry name" value="ALPHA AMYLASE DOMAIN-CONTAINING PROTEIN"/>
    <property type="match status" value="1"/>
</dbReference>
<evidence type="ECO:0000256" key="1">
    <source>
        <dbReference type="ARBA" id="ARBA00001478"/>
    </source>
</evidence>
<dbReference type="GO" id="GO:0009011">
    <property type="term" value="F:alpha-1,4-glucan glucosyltransferase (ADP-glucose donor) activity"/>
    <property type="evidence" value="ECO:0007669"/>
    <property type="project" value="UniProtKB-EC"/>
</dbReference>
<comment type="caution">
    <text evidence="6">The sequence shown here is derived from an EMBL/GenBank/DDBJ whole genome shotgun (WGS) entry which is preliminary data.</text>
</comment>
<feature type="non-terminal residue" evidence="6">
    <location>
        <position position="264"/>
    </location>
</feature>
<evidence type="ECO:0000256" key="3">
    <source>
        <dbReference type="ARBA" id="ARBA00022676"/>
    </source>
</evidence>
<evidence type="ECO:0000259" key="5">
    <source>
        <dbReference type="Pfam" id="PF08323"/>
    </source>
</evidence>
<keyword evidence="4" id="KW-0808">Transferase</keyword>
<reference evidence="6" key="1">
    <citation type="journal article" date="2020" name="mSystems">
        <title>Genome- and Community-Level Interaction Insights into Carbon Utilization and Element Cycling Functions of Hydrothermarchaeota in Hydrothermal Sediment.</title>
        <authorList>
            <person name="Zhou Z."/>
            <person name="Liu Y."/>
            <person name="Xu W."/>
            <person name="Pan J."/>
            <person name="Luo Z.H."/>
            <person name="Li M."/>
        </authorList>
    </citation>
    <scope>NUCLEOTIDE SEQUENCE [LARGE SCALE GENOMIC DNA]</scope>
    <source>
        <strain evidence="6">HyVt-96</strain>
    </source>
</reference>
<dbReference type="CDD" id="cd03791">
    <property type="entry name" value="GT5_Glycogen_synthase_DULL1-like"/>
    <property type="match status" value="1"/>
</dbReference>
<dbReference type="Proteomes" id="UP000886050">
    <property type="component" value="Unassembled WGS sequence"/>
</dbReference>
<gene>
    <name evidence="6" type="ORF">ENL43_00965</name>
</gene>